<comment type="similarity">
    <text evidence="2 13">Belongs to the two pore domain potassium channel (TC 1.A.1.8) family.</text>
</comment>
<reference evidence="16 17" key="1">
    <citation type="submission" date="2018-04" db="EMBL/GenBank/DDBJ databases">
        <title>The genome of golden apple snail Pomacea canaliculata provides insight into stress tolerance and invasive adaptation.</title>
        <authorList>
            <person name="Liu C."/>
            <person name="Liu B."/>
            <person name="Ren Y."/>
            <person name="Zhang Y."/>
            <person name="Wang H."/>
            <person name="Li S."/>
            <person name="Jiang F."/>
            <person name="Yin L."/>
            <person name="Zhang G."/>
            <person name="Qian W."/>
            <person name="Fan W."/>
        </authorList>
    </citation>
    <scope>NUCLEOTIDE SEQUENCE [LARGE SCALE GENOMIC DNA]</scope>
    <source>
        <strain evidence="16">SZHN2017</strain>
        <tissue evidence="16">Muscle</tissue>
    </source>
</reference>
<dbReference type="GO" id="GO:0005886">
    <property type="term" value="C:plasma membrane"/>
    <property type="evidence" value="ECO:0007669"/>
    <property type="project" value="TreeGrafter"/>
</dbReference>
<keyword evidence="5 13" id="KW-0812">Transmembrane</keyword>
<dbReference type="OrthoDB" id="297496at2759"/>
<feature type="transmembrane region" description="Helical" evidence="14">
    <location>
        <begin position="189"/>
        <end position="208"/>
    </location>
</feature>
<protein>
    <recommendedName>
        <fullName evidence="15">Potassium channel domain-containing protein</fullName>
    </recommendedName>
</protein>
<dbReference type="PIRSF" id="PIRSF038061">
    <property type="entry name" value="K_channel_subfamily_K_type"/>
    <property type="match status" value="1"/>
</dbReference>
<dbReference type="PRINTS" id="PR01095">
    <property type="entry name" value="TASKCHANNEL"/>
</dbReference>
<evidence type="ECO:0000256" key="2">
    <source>
        <dbReference type="ARBA" id="ARBA00006666"/>
    </source>
</evidence>
<sequence length="379" mass="42127">MDKQNVRTLSLIVCCFTYLLVGAAVFDAFESEAAVETAKLLMEKERQLQEKYNITAEDLKEIRQIVIKMVPYRAGTQWKFAGAFYFALTVVAVIGYGHSTPKTIGGKIFCMFYAVSGIPLCMVMFQSVGERLNIFITFVLRDIKKGLKLKNIEVSQSTLLLITLNMSSVVLAAGAAIFSYYEGWEYIDAFYYCFITLTTIGFGDYVALQKDNMLSRNPDYVAFTIIFIVFGLTVLSAAMNLLVLRFLAINVVAEQCGDTDAAVAPGTVTVVHVDDDEVITTNGLVVSAAEEVPETADRASVCSCSCYNLRSGIFRNGPRLAEDLPMFRRASPGIFSGSQTEYRRDKQQNLLETEDRVNFTSDNILLSWGGYVRTKRASI</sequence>
<keyword evidence="11 13" id="KW-0407">Ion channel</keyword>
<keyword evidence="4 12" id="KW-0633">Potassium transport</keyword>
<evidence type="ECO:0000259" key="15">
    <source>
        <dbReference type="Pfam" id="PF07885"/>
    </source>
</evidence>
<evidence type="ECO:0000256" key="13">
    <source>
        <dbReference type="RuleBase" id="RU003857"/>
    </source>
</evidence>
<keyword evidence="10 12" id="KW-0472">Membrane</keyword>
<evidence type="ECO:0000256" key="5">
    <source>
        <dbReference type="ARBA" id="ARBA00022692"/>
    </source>
</evidence>
<dbReference type="PRINTS" id="PR01333">
    <property type="entry name" value="2POREKCHANEL"/>
</dbReference>
<keyword evidence="7 12" id="KW-0630">Potassium</keyword>
<evidence type="ECO:0000256" key="1">
    <source>
        <dbReference type="ARBA" id="ARBA00004141"/>
    </source>
</evidence>
<feature type="transmembrane region" description="Helical" evidence="14">
    <location>
        <begin position="220"/>
        <end position="247"/>
    </location>
</feature>
<dbReference type="InterPro" id="IPR013099">
    <property type="entry name" value="K_chnl_dom"/>
</dbReference>
<dbReference type="Proteomes" id="UP000245119">
    <property type="component" value="Linkage Group LG4"/>
</dbReference>
<organism evidence="16 17">
    <name type="scientific">Pomacea canaliculata</name>
    <name type="common">Golden apple snail</name>
    <dbReference type="NCBI Taxonomy" id="400727"/>
    <lineage>
        <taxon>Eukaryota</taxon>
        <taxon>Metazoa</taxon>
        <taxon>Spiralia</taxon>
        <taxon>Lophotrochozoa</taxon>
        <taxon>Mollusca</taxon>
        <taxon>Gastropoda</taxon>
        <taxon>Caenogastropoda</taxon>
        <taxon>Architaenioglossa</taxon>
        <taxon>Ampullarioidea</taxon>
        <taxon>Ampullariidae</taxon>
        <taxon>Pomacea</taxon>
    </lineage>
</organism>
<evidence type="ECO:0000256" key="14">
    <source>
        <dbReference type="SAM" id="Phobius"/>
    </source>
</evidence>
<dbReference type="GO" id="GO:0030322">
    <property type="term" value="P:stabilization of membrane potential"/>
    <property type="evidence" value="ECO:0007669"/>
    <property type="project" value="TreeGrafter"/>
</dbReference>
<evidence type="ECO:0000256" key="3">
    <source>
        <dbReference type="ARBA" id="ARBA00022448"/>
    </source>
</evidence>
<dbReference type="PANTHER" id="PTHR11003:SF291">
    <property type="entry name" value="IP11374P"/>
    <property type="match status" value="1"/>
</dbReference>
<keyword evidence="3 12" id="KW-0813">Transport</keyword>
<dbReference type="Pfam" id="PF07885">
    <property type="entry name" value="Ion_trans_2"/>
    <property type="match status" value="2"/>
</dbReference>
<dbReference type="PANTHER" id="PTHR11003">
    <property type="entry name" value="POTASSIUM CHANNEL, SUBFAMILY K"/>
    <property type="match status" value="1"/>
</dbReference>
<feature type="transmembrane region" description="Helical" evidence="14">
    <location>
        <begin position="104"/>
        <end position="125"/>
    </location>
</feature>
<name>A0A2T7PF92_POMCA</name>
<keyword evidence="6 12" id="KW-0631">Potassium channel</keyword>
<feature type="domain" description="Potassium channel" evidence="15">
    <location>
        <begin position="168"/>
        <end position="243"/>
    </location>
</feature>
<dbReference type="STRING" id="400727.A0A2T7PF92"/>
<keyword evidence="9 12" id="KW-0406">Ion transport</keyword>
<evidence type="ECO:0000256" key="9">
    <source>
        <dbReference type="ARBA" id="ARBA00023065"/>
    </source>
</evidence>
<proteinExistence type="inferred from homology"/>
<evidence type="ECO:0000256" key="12">
    <source>
        <dbReference type="PIRNR" id="PIRNR038061"/>
    </source>
</evidence>
<dbReference type="EMBL" id="PZQS01000004">
    <property type="protein sequence ID" value="PVD32096.1"/>
    <property type="molecule type" value="Genomic_DNA"/>
</dbReference>
<feature type="transmembrane region" description="Helical" evidence="14">
    <location>
        <begin position="78"/>
        <end position="98"/>
    </location>
</feature>
<comment type="caution">
    <text evidence="16">The sequence shown here is derived from an EMBL/GenBank/DDBJ whole genome shotgun (WGS) entry which is preliminary data.</text>
</comment>
<evidence type="ECO:0000313" key="17">
    <source>
        <dbReference type="Proteomes" id="UP000245119"/>
    </source>
</evidence>
<gene>
    <name evidence="16" type="ORF">C0Q70_07524</name>
</gene>
<evidence type="ECO:0000256" key="6">
    <source>
        <dbReference type="ARBA" id="ARBA00022826"/>
    </source>
</evidence>
<dbReference type="GO" id="GO:0022841">
    <property type="term" value="F:potassium ion leak channel activity"/>
    <property type="evidence" value="ECO:0007669"/>
    <property type="project" value="TreeGrafter"/>
</dbReference>
<dbReference type="Gene3D" id="1.10.287.70">
    <property type="match status" value="1"/>
</dbReference>
<accession>A0A2T7PF92</accession>
<comment type="subcellular location">
    <subcellularLocation>
        <location evidence="1">Membrane</location>
        <topology evidence="1">Multi-pass membrane protein</topology>
    </subcellularLocation>
</comment>
<evidence type="ECO:0000256" key="11">
    <source>
        <dbReference type="ARBA" id="ARBA00023303"/>
    </source>
</evidence>
<dbReference type="OMA" id="RSAPFCA"/>
<evidence type="ECO:0000256" key="10">
    <source>
        <dbReference type="ARBA" id="ARBA00023136"/>
    </source>
</evidence>
<feature type="transmembrane region" description="Helical" evidence="14">
    <location>
        <begin position="158"/>
        <end position="177"/>
    </location>
</feature>
<dbReference type="InterPro" id="IPR003092">
    <property type="entry name" value="2pore_dom_K_chnl_TASK"/>
</dbReference>
<evidence type="ECO:0000313" key="16">
    <source>
        <dbReference type="EMBL" id="PVD32096.1"/>
    </source>
</evidence>
<dbReference type="GO" id="GO:0015271">
    <property type="term" value="F:outward rectifier potassium channel activity"/>
    <property type="evidence" value="ECO:0007669"/>
    <property type="project" value="TreeGrafter"/>
</dbReference>
<evidence type="ECO:0000256" key="7">
    <source>
        <dbReference type="ARBA" id="ARBA00022958"/>
    </source>
</evidence>
<dbReference type="SUPFAM" id="SSF81324">
    <property type="entry name" value="Voltage-gated potassium channels"/>
    <property type="match status" value="2"/>
</dbReference>
<dbReference type="AlphaFoldDB" id="A0A2T7PF92"/>
<evidence type="ECO:0000256" key="4">
    <source>
        <dbReference type="ARBA" id="ARBA00022538"/>
    </source>
</evidence>
<feature type="domain" description="Potassium channel" evidence="15">
    <location>
        <begin position="75"/>
        <end position="132"/>
    </location>
</feature>
<evidence type="ECO:0000256" key="8">
    <source>
        <dbReference type="ARBA" id="ARBA00022989"/>
    </source>
</evidence>
<keyword evidence="8 14" id="KW-1133">Transmembrane helix</keyword>
<dbReference type="InterPro" id="IPR003280">
    <property type="entry name" value="2pore_dom_K_chnl"/>
</dbReference>
<feature type="transmembrane region" description="Helical" evidence="14">
    <location>
        <begin position="6"/>
        <end position="29"/>
    </location>
</feature>
<keyword evidence="17" id="KW-1185">Reference proteome</keyword>
<dbReference type="FunFam" id="1.10.287.70:FF:000090">
    <property type="entry name" value="two pore potassium channel protein sup-9"/>
    <property type="match status" value="1"/>
</dbReference>